<proteinExistence type="predicted"/>
<sequence>MKVDLSVKGHYGERSQFQPFNTSFLNKSDWNKTLPAAEKPASINAHKEEALRRMMSPVLVNLSKKGDGTISFDKQGYSREEVLAMRESDLEGMDINWASLELQLTNRNASVSSTDNIANDLDYLASQYVQFAQQIKQSYSGEKQADQLQKLEAIIGTQIEEYAESFSTIVGGFLENNGVSGEQTALKDSVLSQFQQRKEQYQTFVEQNEDFAGIRGTADEWLLADNQFMAEQLQHAYTKEKVEGKDKENKGYGDGGLSRGRHIG</sequence>
<dbReference type="Proteomes" id="UP000665043">
    <property type="component" value="Chromosome"/>
</dbReference>
<feature type="region of interest" description="Disordered" evidence="1">
    <location>
        <begin position="239"/>
        <end position="264"/>
    </location>
</feature>
<keyword evidence="3" id="KW-1185">Reference proteome</keyword>
<name>A0ABX7VVV5_9BACI</name>
<reference evidence="2 3" key="1">
    <citation type="submission" date="2019-12" db="EMBL/GenBank/DDBJ databases">
        <title>The whole genome sequencing of a strain isolated from a Mars analog, Dalangtan Playa.</title>
        <authorList>
            <person name="Huang T."/>
        </authorList>
    </citation>
    <scope>NUCLEOTIDE SEQUENCE [LARGE SCALE GENOMIC DNA]</scope>
    <source>
        <strain evidence="2 3">DP4-553-S</strain>
    </source>
</reference>
<feature type="compositionally biased region" description="Basic and acidic residues" evidence="1">
    <location>
        <begin position="239"/>
        <end position="251"/>
    </location>
</feature>
<evidence type="ECO:0000313" key="3">
    <source>
        <dbReference type="Proteomes" id="UP000665043"/>
    </source>
</evidence>
<dbReference type="EMBL" id="CP046956">
    <property type="protein sequence ID" value="QTN01105.1"/>
    <property type="molecule type" value="Genomic_DNA"/>
</dbReference>
<organism evidence="2 3">
    <name type="scientific">Sediminibacillus dalangtanensis</name>
    <dbReference type="NCBI Taxonomy" id="2729421"/>
    <lineage>
        <taxon>Bacteria</taxon>
        <taxon>Bacillati</taxon>
        <taxon>Bacillota</taxon>
        <taxon>Bacilli</taxon>
        <taxon>Bacillales</taxon>
        <taxon>Bacillaceae</taxon>
        <taxon>Sediminibacillus</taxon>
    </lineage>
</organism>
<evidence type="ECO:0000313" key="2">
    <source>
        <dbReference type="EMBL" id="QTN01105.1"/>
    </source>
</evidence>
<gene>
    <name evidence="2" type="ORF">ERJ70_18515</name>
</gene>
<evidence type="ECO:0000256" key="1">
    <source>
        <dbReference type="SAM" id="MobiDB-lite"/>
    </source>
</evidence>
<accession>A0ABX7VVV5</accession>
<protein>
    <submittedName>
        <fullName evidence="2">Uncharacterized protein</fullName>
    </submittedName>
</protein>
<dbReference type="RefSeq" id="WP_209366226.1">
    <property type="nucleotide sequence ID" value="NZ_CP046956.1"/>
</dbReference>